<keyword evidence="2" id="KW-0472">Membrane</keyword>
<name>A0A1G2RW16_9BACT</name>
<dbReference type="Pfam" id="PF00932">
    <property type="entry name" value="LTD"/>
    <property type="match status" value="1"/>
</dbReference>
<feature type="compositionally biased region" description="Acidic residues" evidence="1">
    <location>
        <begin position="527"/>
        <end position="572"/>
    </location>
</feature>
<sequence length="572" mass="61388">MSSYSYYKETKIKVRISPLDSAQGERQMALAFAAPALAKKRHAALGQWARGALVLGLAGLVVLGSSGSAILASAFEAHVVNVTAQIEPRPEEETTTLTVTKIVCNDESLLPNWGNVKGEPPITSSTAADFLANLSEDQADDCWLEEGWFFQWAPEEVFNQFPPPPPSNTGEAGAPWVAFGPTNISGVASIVVPLDNINPRIWVREVFKEGYFPFSVEDSSVDEDLLAFDDVSAEFYCHRDVIYYDNLDFVSYPAAGETYYCVAFNVGERQEQLSSTPQQTVVLNEILPNPEGDDNQDGLLGEWVELYNLGDSAVNVASWYLEDDSSSGNRQTISDSNTHTGSTVIGAMGSGSEWLVVFMAGVVLNNTGDTVSLYNTADELQDEHIYGTSANDQDSDTDTTPGEENEPADDDDAGNEGKSVARIPDGAGDWFDPVPTPGGPNKLEDFGEEDSSGTSDGSGGGSPPPPDEEGHSSLAEVDEEGELEGGEMHEAAEEPAEEEGEGEESEEEGKLEEDESEEPTDGLSGEPVEDSSEEVIVEVNQEEQDVQSEDSDSEAAEEDGTPEESASEEPGD</sequence>
<dbReference type="EMBL" id="MHUL01000033">
    <property type="protein sequence ID" value="OHA76502.1"/>
    <property type="molecule type" value="Genomic_DNA"/>
</dbReference>
<dbReference type="AlphaFoldDB" id="A0A1G2RW16"/>
<dbReference type="SUPFAM" id="SSF74853">
    <property type="entry name" value="Lamin A/C globular tail domain"/>
    <property type="match status" value="1"/>
</dbReference>
<evidence type="ECO:0000256" key="2">
    <source>
        <dbReference type="SAM" id="Phobius"/>
    </source>
</evidence>
<dbReference type="PROSITE" id="PS51841">
    <property type="entry name" value="LTD"/>
    <property type="match status" value="1"/>
</dbReference>
<evidence type="ECO:0000313" key="5">
    <source>
        <dbReference type="Proteomes" id="UP000178222"/>
    </source>
</evidence>
<dbReference type="InterPro" id="IPR001322">
    <property type="entry name" value="Lamin_tail_dom"/>
</dbReference>
<feature type="transmembrane region" description="Helical" evidence="2">
    <location>
        <begin position="48"/>
        <end position="75"/>
    </location>
</feature>
<evidence type="ECO:0000259" key="3">
    <source>
        <dbReference type="PROSITE" id="PS51841"/>
    </source>
</evidence>
<reference evidence="4 5" key="1">
    <citation type="journal article" date="2016" name="Nat. Commun.">
        <title>Thousands of microbial genomes shed light on interconnected biogeochemical processes in an aquifer system.</title>
        <authorList>
            <person name="Anantharaman K."/>
            <person name="Brown C.T."/>
            <person name="Hug L.A."/>
            <person name="Sharon I."/>
            <person name="Castelle C.J."/>
            <person name="Probst A.J."/>
            <person name="Thomas B.C."/>
            <person name="Singh A."/>
            <person name="Wilkins M.J."/>
            <person name="Karaoz U."/>
            <person name="Brodie E.L."/>
            <person name="Williams K.H."/>
            <person name="Hubbard S.S."/>
            <person name="Banfield J.F."/>
        </authorList>
    </citation>
    <scope>NUCLEOTIDE SEQUENCE [LARGE SCALE GENOMIC DNA]</scope>
</reference>
<dbReference type="InterPro" id="IPR036415">
    <property type="entry name" value="Lamin_tail_dom_sf"/>
</dbReference>
<accession>A0A1G2RW16</accession>
<protein>
    <recommendedName>
        <fullName evidence="3">LTD domain-containing protein</fullName>
    </recommendedName>
</protein>
<feature type="compositionally biased region" description="Acidic residues" evidence="1">
    <location>
        <begin position="476"/>
        <end position="485"/>
    </location>
</feature>
<evidence type="ECO:0000313" key="4">
    <source>
        <dbReference type="EMBL" id="OHA76502.1"/>
    </source>
</evidence>
<organism evidence="4 5">
    <name type="scientific">Candidatus Wildermuthbacteria bacterium RIFCSPLOWO2_02_FULL_47_9c</name>
    <dbReference type="NCBI Taxonomy" id="1802466"/>
    <lineage>
        <taxon>Bacteria</taxon>
        <taxon>Candidatus Wildermuthiibacteriota</taxon>
    </lineage>
</organism>
<keyword evidence="2" id="KW-0812">Transmembrane</keyword>
<feature type="domain" description="LTD" evidence="3">
    <location>
        <begin position="267"/>
        <end position="388"/>
    </location>
</feature>
<feature type="compositionally biased region" description="Acidic residues" evidence="1">
    <location>
        <begin position="493"/>
        <end position="520"/>
    </location>
</feature>
<comment type="caution">
    <text evidence="4">The sequence shown here is derived from an EMBL/GenBank/DDBJ whole genome shotgun (WGS) entry which is preliminary data.</text>
</comment>
<gene>
    <name evidence="4" type="ORF">A3J30_00525</name>
</gene>
<feature type="compositionally biased region" description="Acidic residues" evidence="1">
    <location>
        <begin position="393"/>
        <end position="414"/>
    </location>
</feature>
<evidence type="ECO:0000256" key="1">
    <source>
        <dbReference type="SAM" id="MobiDB-lite"/>
    </source>
</evidence>
<proteinExistence type="predicted"/>
<feature type="region of interest" description="Disordered" evidence="1">
    <location>
        <begin position="385"/>
        <end position="572"/>
    </location>
</feature>
<dbReference type="Proteomes" id="UP000178222">
    <property type="component" value="Unassembled WGS sequence"/>
</dbReference>
<keyword evidence="2" id="KW-1133">Transmembrane helix</keyword>